<dbReference type="Proteomes" id="UP000316270">
    <property type="component" value="Chromosome 13"/>
</dbReference>
<keyword evidence="3" id="KW-1185">Reference proteome</keyword>
<feature type="region of interest" description="Disordered" evidence="1">
    <location>
        <begin position="179"/>
        <end position="221"/>
    </location>
</feature>
<evidence type="ECO:0000256" key="1">
    <source>
        <dbReference type="SAM" id="MobiDB-lite"/>
    </source>
</evidence>
<reference evidence="2 3" key="1">
    <citation type="submission" date="2019-07" db="EMBL/GenBank/DDBJ databases">
        <title>Finished genome of Venturia effusa.</title>
        <authorList>
            <person name="Young C.A."/>
            <person name="Cox M.P."/>
            <person name="Ganley A.R.D."/>
            <person name="David W.J."/>
        </authorList>
    </citation>
    <scope>NUCLEOTIDE SEQUENCE [LARGE SCALE GENOMIC DNA]</scope>
    <source>
        <strain evidence="3">albino</strain>
    </source>
</reference>
<organism evidence="2 3">
    <name type="scientific">Venturia effusa</name>
    <dbReference type="NCBI Taxonomy" id="50376"/>
    <lineage>
        <taxon>Eukaryota</taxon>
        <taxon>Fungi</taxon>
        <taxon>Dikarya</taxon>
        <taxon>Ascomycota</taxon>
        <taxon>Pezizomycotina</taxon>
        <taxon>Dothideomycetes</taxon>
        <taxon>Pleosporomycetidae</taxon>
        <taxon>Venturiales</taxon>
        <taxon>Venturiaceae</taxon>
        <taxon>Venturia</taxon>
    </lineage>
</organism>
<accession>A0A517LIY6</accession>
<dbReference type="EMBL" id="CP042197">
    <property type="protein sequence ID" value="QDS75567.1"/>
    <property type="molecule type" value="Genomic_DNA"/>
</dbReference>
<dbReference type="AlphaFoldDB" id="A0A517LIY6"/>
<proteinExistence type="predicted"/>
<protein>
    <submittedName>
        <fullName evidence="2">Uncharacterized protein</fullName>
    </submittedName>
</protein>
<sequence>MASSWARQASYEKPRRIITEDDYIDDDMPEHVLYAKLGITIIVVTQNIFEIDKFINTKLAEALEEQRLEFKKPPPSFAEVHKNAPPPPLVRPAYELKPLYVVRKKRQDREELIDYRIEVDESNHDLDDIEDFALDMIPDDQIEDLVLRSAWMDCNKGKQWPNIDALLADIRARKQQVKGISRKLGMKSWPAPKKVTQDRPSKPSQDPKPARKAVDPEGWTTQFNKSEVHRKKKMAAEFAVLEATRKAQAREIAENREQARKSFQKAITCMMRTLIDERYSNSNAGEEARKSYISLCTIADNESDENQDLAVEYLAKMDMQIDEERR</sequence>
<dbReference type="OrthoDB" id="10565079at2759"/>
<name>A0A517LIY6_9PEZI</name>
<gene>
    <name evidence="2" type="ORF">FKW77_005920</name>
</gene>
<evidence type="ECO:0000313" key="2">
    <source>
        <dbReference type="EMBL" id="QDS75567.1"/>
    </source>
</evidence>
<evidence type="ECO:0000313" key="3">
    <source>
        <dbReference type="Proteomes" id="UP000316270"/>
    </source>
</evidence>